<protein>
    <submittedName>
        <fullName evidence="1">Uncharacterized protein</fullName>
    </submittedName>
</protein>
<gene>
    <name evidence="1" type="ORF">NVI5450_0016</name>
</gene>
<dbReference type="AlphaFoldDB" id="A0A1K9YJY9"/>
<reference evidence="1 2" key="1">
    <citation type="submission" date="2016-11" db="EMBL/GenBank/DDBJ databases">
        <authorList>
            <person name="Jaros S."/>
            <person name="Januszkiewicz K."/>
            <person name="Wedrychowicz H."/>
        </authorList>
    </citation>
    <scope>NUCLEOTIDE SEQUENCE [LARGE SCALE GENOMIC DNA]</scope>
    <source>
        <strain evidence="1">NVI 5450</strain>
    </source>
</reference>
<name>A0A1K9YJY9_9GAMM</name>
<accession>A0A1K9YJY9</accession>
<evidence type="ECO:0000313" key="1">
    <source>
        <dbReference type="EMBL" id="SGY81354.1"/>
    </source>
</evidence>
<evidence type="ECO:0000313" key="2">
    <source>
        <dbReference type="Proteomes" id="UP000183794"/>
    </source>
</evidence>
<sequence length="61" mass="6793">MSAIEPFSICFILYFLLTSNYPKIIYLADQLLFFSGLSTVISNVNKPQIIISTGDTKSPSM</sequence>
<dbReference type="Proteomes" id="UP000183794">
    <property type="component" value="Unassembled WGS sequence"/>
</dbReference>
<organism evidence="1 2">
    <name type="scientific">Moritella viscosa</name>
    <dbReference type="NCBI Taxonomy" id="80854"/>
    <lineage>
        <taxon>Bacteria</taxon>
        <taxon>Pseudomonadati</taxon>
        <taxon>Pseudomonadota</taxon>
        <taxon>Gammaproteobacteria</taxon>
        <taxon>Alteromonadales</taxon>
        <taxon>Moritellaceae</taxon>
        <taxon>Moritella</taxon>
    </lineage>
</organism>
<dbReference type="EMBL" id="FPLD01000002">
    <property type="protein sequence ID" value="SGY81354.1"/>
    <property type="molecule type" value="Genomic_DNA"/>
</dbReference>
<proteinExistence type="predicted"/>